<dbReference type="AlphaFoldDB" id="A7SPN9"/>
<evidence type="ECO:0000256" key="9">
    <source>
        <dbReference type="ARBA" id="ARBA00023136"/>
    </source>
</evidence>
<dbReference type="GO" id="GO:0000139">
    <property type="term" value="C:Golgi membrane"/>
    <property type="evidence" value="ECO:0007669"/>
    <property type="project" value="UniProtKB-SubCell"/>
</dbReference>
<comment type="pathway">
    <text evidence="13">Protein modification; protein glycosylation.</text>
</comment>
<dbReference type="GO" id="GO:0004653">
    <property type="term" value="F:polypeptide N-acetylgalactosaminyltransferase activity"/>
    <property type="evidence" value="ECO:0000318"/>
    <property type="project" value="GO_Central"/>
</dbReference>
<sequence>MLGIVKNSDDIRTREEGYSAHGFNLLISNRLSLHRTIKDTRHELCRGKTYPKNLPVASIVICFYNEAWTILLRTIHSVLDRTPHQFLHEIILVDDFSNMLELKSKLDRYLSTMPKIRIVRNNKREGLIRGRIIGAEAATGQVLVFLDSHCEVNINWLQPLLQHIHDDQKAVACPVIDVISSDTFEYSSSPMVRGGFNWGLHFTWEPIPPSLLVKPEDYVKPIRSPTMAGGLFAVDREYFTQLGKYDSGMDIWGAENLEISFRIWMCGGSLDILPCSRVGHLFRRFRPYGSDSKGDTMSRNSMRLAEVWLDGYKKYFYQIRHDLEGKKFGDISQRIKLRKSLQCKSFEWYLKNIYPELKPPGQPGGGAFYPIDRRPQVVIWKGKVICIQLQTSFDDGYCLDSPGHPSEKKASAVIHQCESTKSRFWSLNEDGELKIESLLCLEASGYQSKLGLRLMKCHAQGGGQQWKFLNKKSVLYHPATGLCLGVNESRTYSTPGMQICDYSIHQQWTFVY</sequence>
<dbReference type="InterPro" id="IPR035992">
    <property type="entry name" value="Ricin_B-like_lectins"/>
</dbReference>
<evidence type="ECO:0000256" key="13">
    <source>
        <dbReference type="RuleBase" id="RU361242"/>
    </source>
</evidence>
<evidence type="ECO:0000256" key="12">
    <source>
        <dbReference type="ARBA" id="ARBA00023211"/>
    </source>
</evidence>
<dbReference type="HOGENOM" id="CLU_013477_0_1_1"/>
<dbReference type="eggNOG" id="KOG3736">
    <property type="taxonomic scope" value="Eukaryota"/>
</dbReference>
<dbReference type="CDD" id="cd02510">
    <property type="entry name" value="pp-GalNAc-T"/>
    <property type="match status" value="1"/>
</dbReference>
<dbReference type="Pfam" id="PF00652">
    <property type="entry name" value="Ricin_B_lectin"/>
    <property type="match status" value="1"/>
</dbReference>
<dbReference type="GO" id="GO:0030246">
    <property type="term" value="F:carbohydrate binding"/>
    <property type="evidence" value="ECO:0007669"/>
    <property type="project" value="UniProtKB-KW"/>
</dbReference>
<evidence type="ECO:0000313" key="16">
    <source>
        <dbReference type="Proteomes" id="UP000001593"/>
    </source>
</evidence>
<feature type="domain" description="Ricin B lectin" evidence="14">
    <location>
        <begin position="385"/>
        <end position="511"/>
    </location>
</feature>
<dbReference type="SUPFAM" id="SSF50370">
    <property type="entry name" value="Ricin B-like lectins"/>
    <property type="match status" value="1"/>
</dbReference>
<evidence type="ECO:0000256" key="5">
    <source>
        <dbReference type="ARBA" id="ARBA00022734"/>
    </source>
</evidence>
<dbReference type="PhylomeDB" id="A7SPN9"/>
<evidence type="ECO:0000256" key="6">
    <source>
        <dbReference type="ARBA" id="ARBA00022968"/>
    </source>
</evidence>
<dbReference type="PANTHER" id="PTHR11675">
    <property type="entry name" value="N-ACETYLGALACTOSAMINYLTRANSFERASE"/>
    <property type="match status" value="1"/>
</dbReference>
<evidence type="ECO:0000256" key="11">
    <source>
        <dbReference type="ARBA" id="ARBA00023180"/>
    </source>
</evidence>
<dbReference type="SMART" id="SM00458">
    <property type="entry name" value="RICIN"/>
    <property type="match status" value="1"/>
</dbReference>
<evidence type="ECO:0000256" key="4">
    <source>
        <dbReference type="ARBA" id="ARBA00022692"/>
    </source>
</evidence>
<dbReference type="EMBL" id="DS469735">
    <property type="protein sequence ID" value="EDO34355.1"/>
    <property type="molecule type" value="Genomic_DNA"/>
</dbReference>
<evidence type="ECO:0000256" key="7">
    <source>
        <dbReference type="ARBA" id="ARBA00022989"/>
    </source>
</evidence>
<proteinExistence type="inferred from homology"/>
<keyword evidence="4" id="KW-0812">Transmembrane</keyword>
<dbReference type="GO" id="GO:0008593">
    <property type="term" value="P:regulation of Notch signaling pathway"/>
    <property type="evidence" value="ECO:0000318"/>
    <property type="project" value="GO_Central"/>
</dbReference>
<dbReference type="Proteomes" id="UP000001593">
    <property type="component" value="Unassembled WGS sequence"/>
</dbReference>
<dbReference type="InterPro" id="IPR029044">
    <property type="entry name" value="Nucleotide-diphossugar_trans"/>
</dbReference>
<dbReference type="InParanoid" id="A7SPN9"/>
<dbReference type="PANTHER" id="PTHR11675:SF63">
    <property type="entry name" value="POLYPEPTIDE N-ACETYLGALACTOSAMINYLTRANSFERASE"/>
    <property type="match status" value="1"/>
</dbReference>
<protein>
    <recommendedName>
        <fullName evidence="13">Polypeptide N-acetylgalactosaminyltransferase</fullName>
        <ecNumber evidence="13">2.4.1.-</ecNumber>
    </recommendedName>
    <alternativeName>
        <fullName evidence="13">Protein-UDP acetylgalactosaminyltransferase</fullName>
    </alternativeName>
</protein>
<evidence type="ECO:0000313" key="15">
    <source>
        <dbReference type="EMBL" id="EDO34355.1"/>
    </source>
</evidence>
<keyword evidence="6" id="KW-0735">Signal-anchor</keyword>
<keyword evidence="8 13" id="KW-0333">Golgi apparatus</keyword>
<keyword evidence="5 13" id="KW-0430">Lectin</keyword>
<dbReference type="Gene3D" id="2.80.10.50">
    <property type="match status" value="1"/>
</dbReference>
<reference evidence="15 16" key="1">
    <citation type="journal article" date="2007" name="Science">
        <title>Sea anemone genome reveals ancestral eumetazoan gene repertoire and genomic organization.</title>
        <authorList>
            <person name="Putnam N.H."/>
            <person name="Srivastava M."/>
            <person name="Hellsten U."/>
            <person name="Dirks B."/>
            <person name="Chapman J."/>
            <person name="Salamov A."/>
            <person name="Terry A."/>
            <person name="Shapiro H."/>
            <person name="Lindquist E."/>
            <person name="Kapitonov V.V."/>
            <person name="Jurka J."/>
            <person name="Genikhovich G."/>
            <person name="Grigoriev I.V."/>
            <person name="Lucas S.M."/>
            <person name="Steele R.E."/>
            <person name="Finnerty J.R."/>
            <person name="Technau U."/>
            <person name="Martindale M.Q."/>
            <person name="Rokhsar D.S."/>
        </authorList>
    </citation>
    <scope>NUCLEOTIDE SEQUENCE [LARGE SCALE GENOMIC DNA]</scope>
    <source>
        <strain evidence="16">CH2 X CH6</strain>
    </source>
</reference>
<dbReference type="PROSITE" id="PS50231">
    <property type="entry name" value="RICIN_B_LECTIN"/>
    <property type="match status" value="1"/>
</dbReference>
<dbReference type="EC" id="2.4.1.-" evidence="13"/>
<keyword evidence="12 13" id="KW-0464">Manganese</keyword>
<dbReference type="InterPro" id="IPR000772">
    <property type="entry name" value="Ricin_B_lectin"/>
</dbReference>
<dbReference type="Gene3D" id="3.90.550.10">
    <property type="entry name" value="Spore Coat Polysaccharide Biosynthesis Protein SpsA, Chain A"/>
    <property type="match status" value="1"/>
</dbReference>
<keyword evidence="9" id="KW-0472">Membrane</keyword>
<dbReference type="UniPathway" id="UPA00378"/>
<organism evidence="15 16">
    <name type="scientific">Nematostella vectensis</name>
    <name type="common">Starlet sea anemone</name>
    <dbReference type="NCBI Taxonomy" id="45351"/>
    <lineage>
        <taxon>Eukaryota</taxon>
        <taxon>Metazoa</taxon>
        <taxon>Cnidaria</taxon>
        <taxon>Anthozoa</taxon>
        <taxon>Hexacorallia</taxon>
        <taxon>Actiniaria</taxon>
        <taxon>Edwardsiidae</taxon>
        <taxon>Nematostella</taxon>
    </lineage>
</organism>
<evidence type="ECO:0000256" key="2">
    <source>
        <dbReference type="ARBA" id="ARBA00004323"/>
    </source>
</evidence>
<comment type="similarity">
    <text evidence="3 13">Belongs to the glycosyltransferase 2 family. GalNAc-T subfamily.</text>
</comment>
<dbReference type="GO" id="GO:0005112">
    <property type="term" value="F:Notch binding"/>
    <property type="evidence" value="ECO:0000318"/>
    <property type="project" value="GO_Central"/>
</dbReference>
<dbReference type="FunFam" id="3.90.550.10:FF:000053">
    <property type="entry name" value="Polypeptide N-acetylgalactosaminyltransferase"/>
    <property type="match status" value="1"/>
</dbReference>
<dbReference type="GO" id="GO:0006493">
    <property type="term" value="P:protein O-linked glycosylation"/>
    <property type="evidence" value="ECO:0000318"/>
    <property type="project" value="GO_Central"/>
</dbReference>
<dbReference type="Pfam" id="PF00535">
    <property type="entry name" value="Glycos_transf_2"/>
    <property type="match status" value="1"/>
</dbReference>
<keyword evidence="13" id="KW-0808">Transferase</keyword>
<dbReference type="InterPro" id="IPR001173">
    <property type="entry name" value="Glyco_trans_2-like"/>
</dbReference>
<keyword evidence="16" id="KW-1185">Reference proteome</keyword>
<evidence type="ECO:0000256" key="1">
    <source>
        <dbReference type="ARBA" id="ARBA00001936"/>
    </source>
</evidence>
<evidence type="ECO:0000256" key="8">
    <source>
        <dbReference type="ARBA" id="ARBA00023034"/>
    </source>
</evidence>
<evidence type="ECO:0000256" key="3">
    <source>
        <dbReference type="ARBA" id="ARBA00005680"/>
    </source>
</evidence>
<keyword evidence="10 13" id="KW-1015">Disulfide bond</keyword>
<comment type="cofactor">
    <cofactor evidence="1 13">
        <name>Mn(2+)</name>
        <dbReference type="ChEBI" id="CHEBI:29035"/>
    </cofactor>
</comment>
<evidence type="ECO:0000259" key="14">
    <source>
        <dbReference type="SMART" id="SM00458"/>
    </source>
</evidence>
<comment type="subcellular location">
    <subcellularLocation>
        <location evidence="2 13">Golgi apparatus membrane</location>
        <topology evidence="2 13">Single-pass type II membrane protein</topology>
    </subcellularLocation>
</comment>
<dbReference type="GO" id="GO:0005794">
    <property type="term" value="C:Golgi apparatus"/>
    <property type="evidence" value="ECO:0000318"/>
    <property type="project" value="GO_Central"/>
</dbReference>
<dbReference type="InterPro" id="IPR045885">
    <property type="entry name" value="GalNAc-T"/>
</dbReference>
<name>A7SPN9_NEMVE</name>
<gene>
    <name evidence="15" type="ORF">NEMVEDRAFT_v1g192133</name>
</gene>
<keyword evidence="7" id="KW-1133">Transmembrane helix</keyword>
<accession>A7SPN9</accession>
<keyword evidence="11" id="KW-0325">Glycoprotein</keyword>
<keyword evidence="13" id="KW-0328">Glycosyltransferase</keyword>
<dbReference type="SUPFAM" id="SSF53448">
    <property type="entry name" value="Nucleotide-diphospho-sugar transferases"/>
    <property type="match status" value="1"/>
</dbReference>
<evidence type="ECO:0000256" key="10">
    <source>
        <dbReference type="ARBA" id="ARBA00023157"/>
    </source>
</evidence>